<organism evidence="1 2">
    <name type="scientific">Melia azedarach</name>
    <name type="common">Chinaberry tree</name>
    <dbReference type="NCBI Taxonomy" id="155640"/>
    <lineage>
        <taxon>Eukaryota</taxon>
        <taxon>Viridiplantae</taxon>
        <taxon>Streptophyta</taxon>
        <taxon>Embryophyta</taxon>
        <taxon>Tracheophyta</taxon>
        <taxon>Spermatophyta</taxon>
        <taxon>Magnoliopsida</taxon>
        <taxon>eudicotyledons</taxon>
        <taxon>Gunneridae</taxon>
        <taxon>Pentapetalae</taxon>
        <taxon>rosids</taxon>
        <taxon>malvids</taxon>
        <taxon>Sapindales</taxon>
        <taxon>Meliaceae</taxon>
        <taxon>Melia</taxon>
    </lineage>
</organism>
<comment type="caution">
    <text evidence="1">The sequence shown here is derived from an EMBL/GenBank/DDBJ whole genome shotgun (WGS) entry which is preliminary data.</text>
</comment>
<protein>
    <submittedName>
        <fullName evidence="1">Cysteine-rich repeat secretory protein 55-like</fullName>
    </submittedName>
</protein>
<dbReference type="Proteomes" id="UP001164539">
    <property type="component" value="Chromosome 1"/>
</dbReference>
<name>A0ACC1Z2K6_MELAZ</name>
<keyword evidence="2" id="KW-1185">Reference proteome</keyword>
<reference evidence="1 2" key="1">
    <citation type="journal article" date="2023" name="Science">
        <title>Complex scaffold remodeling in plant triterpene biosynthesis.</title>
        <authorList>
            <person name="De La Pena R."/>
            <person name="Hodgson H."/>
            <person name="Liu J.C."/>
            <person name="Stephenson M.J."/>
            <person name="Martin A.C."/>
            <person name="Owen C."/>
            <person name="Harkess A."/>
            <person name="Leebens-Mack J."/>
            <person name="Jimenez L.E."/>
            <person name="Osbourn A."/>
            <person name="Sattely E.S."/>
        </authorList>
    </citation>
    <scope>NUCLEOTIDE SEQUENCE [LARGE SCALE GENOMIC DNA]</scope>
    <source>
        <strain evidence="2">cv. JPN11</strain>
        <tissue evidence="1">Leaf</tissue>
    </source>
</reference>
<accession>A0ACC1Z2K6</accession>
<evidence type="ECO:0000313" key="1">
    <source>
        <dbReference type="EMBL" id="KAJ4729075.1"/>
    </source>
</evidence>
<proteinExistence type="predicted"/>
<dbReference type="EMBL" id="CM051394">
    <property type="protein sequence ID" value="KAJ4729075.1"/>
    <property type="molecule type" value="Genomic_DNA"/>
</dbReference>
<evidence type="ECO:0000313" key="2">
    <source>
        <dbReference type="Proteomes" id="UP001164539"/>
    </source>
</evidence>
<sequence length="189" mass="21348">MSAVYPHSLLLLLFVYTCAADPLGQFCNKNISSKSQISANTDFVLAELATIAAKARYLSFTYNAGPDSLWHGTMQRRCEQQRLRELNENFIGKVDTSFGIYYYDVQNVSDHESVYKELGALMVKITSEAIVPKNDGLGKRKTIISPFETLYALVQCTMDLDRLCSVFGYSCWKFSQLLPQQERMPGSIQ</sequence>
<gene>
    <name evidence="1" type="ORF">OWV82_001916</name>
</gene>